<reference evidence="3 4" key="1">
    <citation type="journal article" date="2019" name="Int. J. Syst. Evol. Microbiol.">
        <title>The Global Catalogue of Microorganisms (GCM) 10K type strain sequencing project: providing services to taxonomists for standard genome sequencing and annotation.</title>
        <authorList>
            <consortium name="The Broad Institute Genomics Platform"/>
            <consortium name="The Broad Institute Genome Sequencing Center for Infectious Disease"/>
            <person name="Wu L."/>
            <person name="Ma J."/>
        </authorList>
    </citation>
    <scope>NUCLEOTIDE SEQUENCE [LARGE SCALE GENOMIC DNA]</scope>
    <source>
        <strain evidence="3 4">JCM 16365</strain>
    </source>
</reference>
<sequence length="149" mass="16586">MGAPRDSVSVAHVVAAPPDAVWRALTADRAQWWPDLRFDAVVGAPLVETWIEAGQQRQAHGVVTRCDEAELLAFRWREDGWSASLEVTFRLEAHDSATSVTITETGFRHAGVPPTLADEHEEGWSYHLTRLARACGMIDSCRPRIERTP</sequence>
<dbReference type="Proteomes" id="UP001500274">
    <property type="component" value="Unassembled WGS sequence"/>
</dbReference>
<dbReference type="SUPFAM" id="SSF55961">
    <property type="entry name" value="Bet v1-like"/>
    <property type="match status" value="1"/>
</dbReference>
<evidence type="ECO:0000256" key="1">
    <source>
        <dbReference type="ARBA" id="ARBA00006817"/>
    </source>
</evidence>
<dbReference type="CDD" id="cd07814">
    <property type="entry name" value="SRPBCC_CalC_Aha1-like"/>
    <property type="match status" value="1"/>
</dbReference>
<dbReference type="InterPro" id="IPR013538">
    <property type="entry name" value="ASHA1/2-like_C"/>
</dbReference>
<comment type="caution">
    <text evidence="3">The sequence shown here is derived from an EMBL/GenBank/DDBJ whole genome shotgun (WGS) entry which is preliminary data.</text>
</comment>
<organism evidence="3 4">
    <name type="scientific">Microbacterium binotii</name>
    <dbReference type="NCBI Taxonomy" id="462710"/>
    <lineage>
        <taxon>Bacteria</taxon>
        <taxon>Bacillati</taxon>
        <taxon>Actinomycetota</taxon>
        <taxon>Actinomycetes</taxon>
        <taxon>Micrococcales</taxon>
        <taxon>Microbacteriaceae</taxon>
        <taxon>Microbacterium</taxon>
    </lineage>
</organism>
<evidence type="ECO:0000313" key="4">
    <source>
        <dbReference type="Proteomes" id="UP001500274"/>
    </source>
</evidence>
<dbReference type="EMBL" id="BAAARI010000036">
    <property type="protein sequence ID" value="GAA2588545.1"/>
    <property type="molecule type" value="Genomic_DNA"/>
</dbReference>
<dbReference type="Pfam" id="PF08327">
    <property type="entry name" value="AHSA1"/>
    <property type="match status" value="1"/>
</dbReference>
<proteinExistence type="inferred from homology"/>
<evidence type="ECO:0000313" key="3">
    <source>
        <dbReference type="EMBL" id="GAA2588545.1"/>
    </source>
</evidence>
<keyword evidence="4" id="KW-1185">Reference proteome</keyword>
<protein>
    <submittedName>
        <fullName evidence="3">SRPBCC family protein</fullName>
    </submittedName>
</protein>
<accession>A0ABN3PP76</accession>
<dbReference type="InterPro" id="IPR023393">
    <property type="entry name" value="START-like_dom_sf"/>
</dbReference>
<dbReference type="Gene3D" id="3.30.530.20">
    <property type="match status" value="1"/>
</dbReference>
<name>A0ABN3PP76_9MICO</name>
<feature type="domain" description="Activator of Hsp90 ATPase homologue 1/2-like C-terminal" evidence="2">
    <location>
        <begin position="15"/>
        <end position="134"/>
    </location>
</feature>
<evidence type="ECO:0000259" key="2">
    <source>
        <dbReference type="Pfam" id="PF08327"/>
    </source>
</evidence>
<gene>
    <name evidence="3" type="ORF">GCM10009862_28700</name>
</gene>
<comment type="similarity">
    <text evidence="1">Belongs to the AHA1 family.</text>
</comment>